<dbReference type="PANTHER" id="PTHR43884:SF12">
    <property type="entry name" value="ISOVALERYL-COA DEHYDROGENASE, MITOCHONDRIAL-RELATED"/>
    <property type="match status" value="1"/>
</dbReference>
<dbReference type="EMBL" id="NVQC01000036">
    <property type="protein sequence ID" value="PTL34993.1"/>
    <property type="molecule type" value="Genomic_DNA"/>
</dbReference>
<keyword evidence="3 6" id="KW-0285">Flavoprotein</keyword>
<dbReference type="Gene3D" id="1.10.540.10">
    <property type="entry name" value="Acyl-CoA dehydrogenase/oxidase, N-terminal domain"/>
    <property type="match status" value="1"/>
</dbReference>
<dbReference type="InterPro" id="IPR009075">
    <property type="entry name" value="AcylCo_DH/oxidase_C"/>
</dbReference>
<name>A0A2T4TV53_9BACT</name>
<dbReference type="InterPro" id="IPR006089">
    <property type="entry name" value="Acyl-CoA_DH_CS"/>
</dbReference>
<feature type="domain" description="Acyl-CoA dehydrogenase/oxidase N-terminal" evidence="9">
    <location>
        <begin position="6"/>
        <end position="117"/>
    </location>
</feature>
<dbReference type="SUPFAM" id="SSF56645">
    <property type="entry name" value="Acyl-CoA dehydrogenase NM domain-like"/>
    <property type="match status" value="1"/>
</dbReference>
<dbReference type="Pfam" id="PF02771">
    <property type="entry name" value="Acyl-CoA_dh_N"/>
    <property type="match status" value="1"/>
</dbReference>
<gene>
    <name evidence="10" type="ORF">CLG94_12295</name>
</gene>
<dbReference type="Pfam" id="PF00441">
    <property type="entry name" value="Acyl-CoA_dh_1"/>
    <property type="match status" value="1"/>
</dbReference>
<comment type="similarity">
    <text evidence="2 6">Belongs to the acyl-CoA dehydrogenase family.</text>
</comment>
<dbReference type="Proteomes" id="UP000241436">
    <property type="component" value="Unassembled WGS sequence"/>
</dbReference>
<evidence type="ECO:0000256" key="2">
    <source>
        <dbReference type="ARBA" id="ARBA00009347"/>
    </source>
</evidence>
<dbReference type="PROSITE" id="PS00073">
    <property type="entry name" value="ACYL_COA_DH_2"/>
    <property type="match status" value="1"/>
</dbReference>
<reference evidence="10 11" key="1">
    <citation type="submission" date="2017-09" db="EMBL/GenBank/DDBJ databases">
        <title>Bloom of a denitrifying methanotroph, Candidatus Methylomirabilis limnetica, in a deep stratified lake.</title>
        <authorList>
            <person name="Graf J.S."/>
            <person name="Marchant H.K."/>
            <person name="Tienken D."/>
            <person name="Hach P.F."/>
            <person name="Brand A."/>
            <person name="Schubert C.J."/>
            <person name="Kuypers M.M."/>
            <person name="Milucka J."/>
        </authorList>
    </citation>
    <scope>NUCLEOTIDE SEQUENCE [LARGE SCALE GENOMIC DNA]</scope>
    <source>
        <strain evidence="10 11">Zug</strain>
    </source>
</reference>
<feature type="domain" description="Acyl-CoA dehydrogenase/oxidase C-terminal" evidence="7">
    <location>
        <begin position="229"/>
        <end position="377"/>
    </location>
</feature>
<reference evidence="11" key="2">
    <citation type="journal article" date="2018" name="Environ. Microbiol.">
        <title>Bloom of a denitrifying methanotroph, 'Candidatus Methylomirabilis limnetica', in a deep stratified lake.</title>
        <authorList>
            <person name="Graf J.S."/>
            <person name="Mayr M.J."/>
            <person name="Marchant H.K."/>
            <person name="Tienken D."/>
            <person name="Hach P.F."/>
            <person name="Brand A."/>
            <person name="Schubert C.J."/>
            <person name="Kuypers M.M."/>
            <person name="Milucka J."/>
        </authorList>
    </citation>
    <scope>NUCLEOTIDE SEQUENCE [LARGE SCALE GENOMIC DNA]</scope>
    <source>
        <strain evidence="11">Zug</strain>
    </source>
</reference>
<evidence type="ECO:0000259" key="8">
    <source>
        <dbReference type="Pfam" id="PF02770"/>
    </source>
</evidence>
<evidence type="ECO:0000259" key="7">
    <source>
        <dbReference type="Pfam" id="PF00441"/>
    </source>
</evidence>
<evidence type="ECO:0000313" key="10">
    <source>
        <dbReference type="EMBL" id="PTL34993.1"/>
    </source>
</evidence>
<feature type="domain" description="Acyl-CoA oxidase/dehydrogenase middle" evidence="8">
    <location>
        <begin position="122"/>
        <end position="217"/>
    </location>
</feature>
<dbReference type="FunFam" id="1.20.140.10:FF:000004">
    <property type="entry name" value="Acyl-CoA dehydrogenase FadE25"/>
    <property type="match status" value="1"/>
</dbReference>
<dbReference type="GO" id="GO:0050660">
    <property type="term" value="F:flavin adenine dinucleotide binding"/>
    <property type="evidence" value="ECO:0007669"/>
    <property type="project" value="InterPro"/>
</dbReference>
<organism evidence="10 11">
    <name type="scientific">Candidatus Methylomirabilis limnetica</name>
    <dbReference type="NCBI Taxonomy" id="2033718"/>
    <lineage>
        <taxon>Bacteria</taxon>
        <taxon>Candidatus Methylomirabilota</taxon>
        <taxon>Candidatus Methylomirabilia</taxon>
        <taxon>Candidatus Methylomirabilales</taxon>
        <taxon>Candidatus Methylomirabilaceae</taxon>
        <taxon>Candidatus Methylomirabilis</taxon>
    </lineage>
</organism>
<keyword evidence="5 6" id="KW-0560">Oxidoreductase</keyword>
<keyword evidence="4 6" id="KW-0274">FAD</keyword>
<comment type="caution">
    <text evidence="10">The sequence shown here is derived from an EMBL/GenBank/DDBJ whole genome shotgun (WGS) entry which is preliminary data.</text>
</comment>
<dbReference type="InterPro" id="IPR013786">
    <property type="entry name" value="AcylCoA_DH/ox_N"/>
</dbReference>
<dbReference type="OrthoDB" id="9802447at2"/>
<dbReference type="CDD" id="cd01158">
    <property type="entry name" value="SCAD_SBCAD"/>
    <property type="match status" value="1"/>
</dbReference>
<sequence>MKFELTEEQRLFREMVRDFAAREVAPLSKQVDEEGIFPQKTVKLMGELGLMGVAIPTEYGGAGADNVCYAIAMEEIARACTSTSVIMSVNNSLIADALYKFGTEAQKQRYLTPLASGTLLGCFALSEPGAGSDASAQQTLVARDGDVFVLNGTKNFITNALEADLALVFATVDRSLRAKGVCAFLVEKGTPGFTITRVEKKLGLKGTSCCQVLFEHCRVPADNLLGEVGQGFKIAMVSLDSGRIGIAAQAVGIAQAALDISIRYAKERVAFDKPIASFQAIQWMIADMAVQIEAARLLTYRAAWLKDKGLRYTKESAMAKLFASETANRAATKALQIHGGYGYLYDFPAQRLFRDARITEIYEGTSEIQRLVIAHQLLN</sequence>
<dbReference type="InterPro" id="IPR009100">
    <property type="entry name" value="AcylCoA_DH/oxidase_NM_dom_sf"/>
</dbReference>
<evidence type="ECO:0000259" key="9">
    <source>
        <dbReference type="Pfam" id="PF02771"/>
    </source>
</evidence>
<keyword evidence="11" id="KW-1185">Reference proteome</keyword>
<dbReference type="Gene3D" id="1.20.140.10">
    <property type="entry name" value="Butyryl-CoA Dehydrogenase, subunit A, domain 3"/>
    <property type="match status" value="1"/>
</dbReference>
<dbReference type="InterPro" id="IPR037069">
    <property type="entry name" value="AcylCoA_DH/ox_N_sf"/>
</dbReference>
<evidence type="ECO:0000256" key="6">
    <source>
        <dbReference type="RuleBase" id="RU362125"/>
    </source>
</evidence>
<dbReference type="PANTHER" id="PTHR43884">
    <property type="entry name" value="ACYL-COA DEHYDROGENASE"/>
    <property type="match status" value="1"/>
</dbReference>
<evidence type="ECO:0000256" key="4">
    <source>
        <dbReference type="ARBA" id="ARBA00022827"/>
    </source>
</evidence>
<dbReference type="Gene3D" id="2.40.110.10">
    <property type="entry name" value="Butyryl-CoA Dehydrogenase, subunit A, domain 2"/>
    <property type="match status" value="1"/>
</dbReference>
<dbReference type="GO" id="GO:0003995">
    <property type="term" value="F:acyl-CoA dehydrogenase activity"/>
    <property type="evidence" value="ECO:0007669"/>
    <property type="project" value="InterPro"/>
</dbReference>
<dbReference type="FunFam" id="1.10.540.10:FF:000002">
    <property type="entry name" value="Acyl-CoA dehydrogenase FadE19"/>
    <property type="match status" value="1"/>
</dbReference>
<protein>
    <submittedName>
        <fullName evidence="10">Acyl-CoA dehydrogenase</fullName>
    </submittedName>
</protein>
<dbReference type="InterPro" id="IPR006091">
    <property type="entry name" value="Acyl-CoA_Oxase/DH_mid-dom"/>
</dbReference>
<proteinExistence type="inferred from homology"/>
<dbReference type="PROSITE" id="PS00072">
    <property type="entry name" value="ACYL_COA_DH_1"/>
    <property type="match status" value="1"/>
</dbReference>
<dbReference type="SUPFAM" id="SSF47203">
    <property type="entry name" value="Acyl-CoA dehydrogenase C-terminal domain-like"/>
    <property type="match status" value="1"/>
</dbReference>
<dbReference type="PIRSF" id="PIRSF016578">
    <property type="entry name" value="HsaA"/>
    <property type="match status" value="1"/>
</dbReference>
<dbReference type="InterPro" id="IPR046373">
    <property type="entry name" value="Acyl-CoA_Oxase/DH_mid-dom_sf"/>
</dbReference>
<dbReference type="FunFam" id="2.40.110.10:FF:000001">
    <property type="entry name" value="Acyl-CoA dehydrogenase, mitochondrial"/>
    <property type="match status" value="1"/>
</dbReference>
<evidence type="ECO:0000313" key="11">
    <source>
        <dbReference type="Proteomes" id="UP000241436"/>
    </source>
</evidence>
<evidence type="ECO:0000256" key="1">
    <source>
        <dbReference type="ARBA" id="ARBA00001974"/>
    </source>
</evidence>
<dbReference type="AlphaFoldDB" id="A0A2T4TV53"/>
<accession>A0A2T4TV53</accession>
<evidence type="ECO:0000256" key="5">
    <source>
        <dbReference type="ARBA" id="ARBA00023002"/>
    </source>
</evidence>
<evidence type="ECO:0000256" key="3">
    <source>
        <dbReference type="ARBA" id="ARBA00022630"/>
    </source>
</evidence>
<comment type="cofactor">
    <cofactor evidence="1 6">
        <name>FAD</name>
        <dbReference type="ChEBI" id="CHEBI:57692"/>
    </cofactor>
</comment>
<dbReference type="InterPro" id="IPR036250">
    <property type="entry name" value="AcylCo_DH-like_C"/>
</dbReference>
<dbReference type="RefSeq" id="WP_107563961.1">
    <property type="nucleotide sequence ID" value="NZ_NVQC01000036.1"/>
</dbReference>
<dbReference type="Pfam" id="PF02770">
    <property type="entry name" value="Acyl-CoA_dh_M"/>
    <property type="match status" value="1"/>
</dbReference>